<feature type="transmembrane region" description="Helical" evidence="2">
    <location>
        <begin position="133"/>
        <end position="151"/>
    </location>
</feature>
<feature type="transmembrane region" description="Helical" evidence="2">
    <location>
        <begin position="68"/>
        <end position="89"/>
    </location>
</feature>
<feature type="domain" description="Polysaccharide biosynthesis protein CapD-like" evidence="3">
    <location>
        <begin position="309"/>
        <end position="587"/>
    </location>
</feature>
<feature type="transmembrane region" description="Helical" evidence="2">
    <location>
        <begin position="33"/>
        <end position="56"/>
    </location>
</feature>
<keyword evidence="2" id="KW-1133">Transmembrane helix</keyword>
<dbReference type="AlphaFoldDB" id="A0A6J6YBS6"/>
<dbReference type="CDD" id="cd05237">
    <property type="entry name" value="UDP_invert_4-6DH_SDR_e"/>
    <property type="match status" value="1"/>
</dbReference>
<dbReference type="InterPro" id="IPR036291">
    <property type="entry name" value="NAD(P)-bd_dom_sf"/>
</dbReference>
<dbReference type="Gene3D" id="3.40.50.720">
    <property type="entry name" value="NAD(P)-binding Rossmann-like Domain"/>
    <property type="match status" value="2"/>
</dbReference>
<name>A0A6J6YBS6_9ZZZZ</name>
<protein>
    <submittedName>
        <fullName evidence="4">Unannotated protein</fullName>
    </submittedName>
</protein>
<dbReference type="EMBL" id="CAFAAP010000124">
    <property type="protein sequence ID" value="CAB4806872.1"/>
    <property type="molecule type" value="Genomic_DNA"/>
</dbReference>
<organism evidence="4">
    <name type="scientific">freshwater metagenome</name>
    <dbReference type="NCBI Taxonomy" id="449393"/>
    <lineage>
        <taxon>unclassified sequences</taxon>
        <taxon>metagenomes</taxon>
        <taxon>ecological metagenomes</taxon>
    </lineage>
</organism>
<keyword evidence="2" id="KW-0472">Membrane</keyword>
<comment type="similarity">
    <text evidence="1">Belongs to the polysaccharide synthase family.</text>
</comment>
<gene>
    <name evidence="4" type="ORF">UFOPK3026_00867</name>
</gene>
<reference evidence="4" key="1">
    <citation type="submission" date="2020-05" db="EMBL/GenBank/DDBJ databases">
        <authorList>
            <person name="Chiriac C."/>
            <person name="Salcher M."/>
            <person name="Ghai R."/>
            <person name="Kavagutti S V."/>
        </authorList>
    </citation>
    <scope>NUCLEOTIDE SEQUENCE</scope>
</reference>
<keyword evidence="2" id="KW-0812">Transmembrane</keyword>
<feature type="transmembrane region" description="Helical" evidence="2">
    <location>
        <begin position="101"/>
        <end position="121"/>
    </location>
</feature>
<evidence type="ECO:0000259" key="3">
    <source>
        <dbReference type="Pfam" id="PF02719"/>
    </source>
</evidence>
<dbReference type="InterPro" id="IPR003869">
    <property type="entry name" value="Polysac_CapD-like"/>
</dbReference>
<evidence type="ECO:0000256" key="2">
    <source>
        <dbReference type="SAM" id="Phobius"/>
    </source>
</evidence>
<dbReference type="Pfam" id="PF13727">
    <property type="entry name" value="CoA_binding_3"/>
    <property type="match status" value="1"/>
</dbReference>
<dbReference type="SUPFAM" id="SSF51735">
    <property type="entry name" value="NAD(P)-binding Rossmann-fold domains"/>
    <property type="match status" value="1"/>
</dbReference>
<dbReference type="InterPro" id="IPR051203">
    <property type="entry name" value="Polysaccharide_Synthase-Rel"/>
</dbReference>
<evidence type="ECO:0000256" key="1">
    <source>
        <dbReference type="ARBA" id="ARBA00007430"/>
    </source>
</evidence>
<dbReference type="InterPro" id="IPR029063">
    <property type="entry name" value="SAM-dependent_MTases_sf"/>
</dbReference>
<dbReference type="PANTHER" id="PTHR43318:SF1">
    <property type="entry name" value="POLYSACCHARIDE BIOSYNTHESIS PROTEIN EPSC-RELATED"/>
    <property type="match status" value="1"/>
</dbReference>
<proteinExistence type="inferred from homology"/>
<dbReference type="SUPFAM" id="SSF53335">
    <property type="entry name" value="S-adenosyl-L-methionine-dependent methyltransferases"/>
    <property type="match status" value="1"/>
</dbReference>
<accession>A0A6J6YBS6</accession>
<evidence type="ECO:0000313" key="4">
    <source>
        <dbReference type="EMBL" id="CAB4806872.1"/>
    </source>
</evidence>
<sequence>MNVNQTSRNRLRLTAERFGNSRSFHSITSTTQFVLDVLAWVLAVTIALVMRSYLQAAPDISKIVKDTLIRVLPMVSLVQAVTGYIVGIYRRRWRYGSFDEVKGLILSALITTIILWVIRFFDTSVDAFPRSAIVAGGILGLFFTAASRYSWRLIREQLRRPSAQNSTKLIIYGAGEGGIQIVNTMLRNPNSQYLPVAFLDDNPKTHRLRISGVPVLGGRNEIAKVTQRTGASTLLIAIPSADSIVVNEIVEIARESKLNVKILPVVQSLDERQVGAEDIRDLTDEDLLGRRRVKINLDEISDYLVNRRVLVTGAGGSIGSELCRQLVRFNPSEIIMLDRDESALHEVQLSIYGRALLDTPQTVLADLRDERAINEVFDSRKPQVVFHAAALKHLPLLERYPHEAYQTNVLGTATVLNAAQRTGVEVFVNISTDKAANPISVLGFSKKIAERLTADVASRTNQGKYISVRFGNVLGSRGSVLMSFRDQIAKGGPVTVTHRGVTRYFMTISEAVQLVVQAGAIGRTGEILVLDMGKPVNIHDVAEQLVKNSGKPIKIEVVGLRVGEKVHEELFAEGETDERPRHPLISHVAAKPINQQSLTINPTDSRELMIKLTQEN</sequence>
<dbReference type="PANTHER" id="PTHR43318">
    <property type="entry name" value="UDP-N-ACETYLGLUCOSAMINE 4,6-DEHYDRATASE"/>
    <property type="match status" value="1"/>
</dbReference>
<dbReference type="Pfam" id="PF02719">
    <property type="entry name" value="Polysacc_synt_2"/>
    <property type="match status" value="1"/>
</dbReference>